<keyword evidence="1" id="KW-0121">Carboxypeptidase</keyword>
<dbReference type="Pfam" id="PF00450">
    <property type="entry name" value="Peptidase_S10"/>
    <property type="match status" value="1"/>
</dbReference>
<feature type="signal peptide" evidence="7">
    <location>
        <begin position="1"/>
        <end position="21"/>
    </location>
</feature>
<evidence type="ECO:0000313" key="8">
    <source>
        <dbReference type="EMBL" id="NNM72601.1"/>
    </source>
</evidence>
<feature type="chain" id="PRO_5032285129" evidence="7">
    <location>
        <begin position="22"/>
        <end position="517"/>
    </location>
</feature>
<evidence type="ECO:0000256" key="5">
    <source>
        <dbReference type="ARBA" id="ARBA00023180"/>
    </source>
</evidence>
<dbReference type="EMBL" id="JABEPP010000002">
    <property type="protein sequence ID" value="NNM72601.1"/>
    <property type="molecule type" value="Genomic_DNA"/>
</dbReference>
<keyword evidence="3 7" id="KW-0732">Signal</keyword>
<keyword evidence="5" id="KW-0325">Glycoprotein</keyword>
<reference evidence="8 9" key="1">
    <citation type="submission" date="2020-04" db="EMBL/GenBank/DDBJ databases">
        <title>Enterovirga sp. isolate from soil.</title>
        <authorList>
            <person name="Chea S."/>
            <person name="Kim D.-U."/>
        </authorList>
    </citation>
    <scope>NUCLEOTIDE SEQUENCE [LARGE SCALE GENOMIC DNA]</scope>
    <source>
        <strain evidence="8 9">DB1703</strain>
    </source>
</reference>
<evidence type="ECO:0000256" key="3">
    <source>
        <dbReference type="ARBA" id="ARBA00022729"/>
    </source>
</evidence>
<evidence type="ECO:0000313" key="9">
    <source>
        <dbReference type="Proteomes" id="UP000564885"/>
    </source>
</evidence>
<protein>
    <submittedName>
        <fullName evidence="8">Peptidase S10</fullName>
    </submittedName>
</protein>
<evidence type="ECO:0000256" key="7">
    <source>
        <dbReference type="SAM" id="SignalP"/>
    </source>
</evidence>
<dbReference type="InterPro" id="IPR001563">
    <property type="entry name" value="Peptidase_S10"/>
</dbReference>
<dbReference type="AlphaFoldDB" id="A0A849I5J4"/>
<keyword evidence="2" id="KW-0645">Protease</keyword>
<dbReference type="PANTHER" id="PTHR11802:SF3">
    <property type="entry name" value="RETINOID-INDUCIBLE SERINE CARBOXYPEPTIDASE"/>
    <property type="match status" value="1"/>
</dbReference>
<proteinExistence type="predicted"/>
<dbReference type="RefSeq" id="WP_171218057.1">
    <property type="nucleotide sequence ID" value="NZ_JABEPP010000002.1"/>
</dbReference>
<name>A0A849I5J4_9HYPH</name>
<keyword evidence="4" id="KW-0378">Hydrolase</keyword>
<evidence type="ECO:0000256" key="6">
    <source>
        <dbReference type="SAM" id="MobiDB-lite"/>
    </source>
</evidence>
<dbReference type="SUPFAM" id="SSF53474">
    <property type="entry name" value="alpha/beta-Hydrolases"/>
    <property type="match status" value="1"/>
</dbReference>
<sequence>MVRAFVLSACLAFGLPHLALAQPAQRPPEQGQAANQNRPPQGGQEAGGRRLPADVTTLHTVELPGRTLRFSATAGSLPLVDPQGSVQAELAYVAYTAAGADARTRPVTFFVNGGPGASSAYLHLLVAAPWRLPLGQTTISPSQSPALVPNAETWLDFTDLVFIDPVDTGYSRANGAREEIRDRYLSVEGDIASITAAISRWLRQNDRLASPKFFAGESYGGFRGPMVVQKLQTELGIGMSGAILLSPVLDFGLLGRPRHDPMEFVSRLPSLAAARLERDGVASRQALAEVERYAAGEYLVDLVRGLQDRDAVVRLGARVAELTGLPADLVLRHAGRIDMGTFQREFRRGEGRVPSAYDTGVTTFDADPTTDRAEGGDAVLTAMQAPLSTAMVDHLWRTLGWRVPNQRYELLNGSVSSSWRYGRSRQAPQVMDELKEALALDPDFRVLVAHGLTDLVTPYFASELLLRQLPAYGGEARAVLTTYPGGHMFYTRDASRAAFRADVERLIGEAGGMRGRP</sequence>
<comment type="caution">
    <text evidence="8">The sequence shown here is derived from an EMBL/GenBank/DDBJ whole genome shotgun (WGS) entry which is preliminary data.</text>
</comment>
<dbReference type="InterPro" id="IPR029058">
    <property type="entry name" value="AB_hydrolase_fold"/>
</dbReference>
<dbReference type="GO" id="GO:0006508">
    <property type="term" value="P:proteolysis"/>
    <property type="evidence" value="ECO:0007669"/>
    <property type="project" value="UniProtKB-KW"/>
</dbReference>
<keyword evidence="9" id="KW-1185">Reference proteome</keyword>
<dbReference type="Proteomes" id="UP000564885">
    <property type="component" value="Unassembled WGS sequence"/>
</dbReference>
<dbReference type="Gene3D" id="3.40.50.1820">
    <property type="entry name" value="alpha/beta hydrolase"/>
    <property type="match status" value="1"/>
</dbReference>
<organism evidence="8 9">
    <name type="scientific">Enterovirga aerilata</name>
    <dbReference type="NCBI Taxonomy" id="2730920"/>
    <lineage>
        <taxon>Bacteria</taxon>
        <taxon>Pseudomonadati</taxon>
        <taxon>Pseudomonadota</taxon>
        <taxon>Alphaproteobacteria</taxon>
        <taxon>Hyphomicrobiales</taxon>
        <taxon>Methylobacteriaceae</taxon>
        <taxon>Enterovirga</taxon>
    </lineage>
</organism>
<dbReference type="PANTHER" id="PTHR11802">
    <property type="entry name" value="SERINE PROTEASE FAMILY S10 SERINE CARBOXYPEPTIDASE"/>
    <property type="match status" value="1"/>
</dbReference>
<dbReference type="GO" id="GO:0004185">
    <property type="term" value="F:serine-type carboxypeptidase activity"/>
    <property type="evidence" value="ECO:0007669"/>
    <property type="project" value="InterPro"/>
</dbReference>
<gene>
    <name evidence="8" type="ORF">HJG44_09420</name>
</gene>
<feature type="region of interest" description="Disordered" evidence="6">
    <location>
        <begin position="23"/>
        <end position="51"/>
    </location>
</feature>
<evidence type="ECO:0000256" key="4">
    <source>
        <dbReference type="ARBA" id="ARBA00022801"/>
    </source>
</evidence>
<evidence type="ECO:0000256" key="2">
    <source>
        <dbReference type="ARBA" id="ARBA00022670"/>
    </source>
</evidence>
<evidence type="ECO:0000256" key="1">
    <source>
        <dbReference type="ARBA" id="ARBA00022645"/>
    </source>
</evidence>
<accession>A0A849I5J4</accession>